<dbReference type="SUPFAM" id="SSF55797">
    <property type="entry name" value="PR-1-like"/>
    <property type="match status" value="1"/>
</dbReference>
<dbReference type="SMART" id="SM00198">
    <property type="entry name" value="SCP"/>
    <property type="match status" value="1"/>
</dbReference>
<dbReference type="CDD" id="cd05380">
    <property type="entry name" value="CAP_euk"/>
    <property type="match status" value="1"/>
</dbReference>
<dbReference type="Pfam" id="PF00188">
    <property type="entry name" value="CAP"/>
    <property type="match status" value="1"/>
</dbReference>
<sequence length="241" mass="26842">MMISMIIWLSRRNEEEQFTADKGLCPGPNIDDVDRGDFLEYHNLIRREIARGLAQNSAGTLKPAKEMYELIYDCALEDAAAKSIGAACSEYVDVPPKHGQNKYTVSTRSMVALNKNDLIPQVVSSWYRPVMVYGLNANTKFDDPRLESFANIAYDKNLGVGCYYAACPAGAPTKAVFACVYNSYVSPNQILYETGKACVDDSECTTYPNSMCLDELCVTPAIVPLPRNLFFIKSENQLRKV</sequence>
<evidence type="ECO:0000259" key="1">
    <source>
        <dbReference type="SMART" id="SM00198"/>
    </source>
</evidence>
<dbReference type="AlphaFoldDB" id="A0A016WBK4"/>
<feature type="domain" description="SCP" evidence="1">
    <location>
        <begin position="33"/>
        <end position="186"/>
    </location>
</feature>
<dbReference type="Gene3D" id="3.40.33.10">
    <property type="entry name" value="CAP"/>
    <property type="match status" value="1"/>
</dbReference>
<reference evidence="3" key="1">
    <citation type="journal article" date="2015" name="Nat. Genet.">
        <title>The genome and transcriptome of the zoonotic hookworm Ancylostoma ceylanicum identify infection-specific gene families.</title>
        <authorList>
            <person name="Schwarz E.M."/>
            <person name="Hu Y."/>
            <person name="Antoshechkin I."/>
            <person name="Miller M.M."/>
            <person name="Sternberg P.W."/>
            <person name="Aroian R.V."/>
        </authorList>
    </citation>
    <scope>NUCLEOTIDE SEQUENCE</scope>
    <source>
        <strain evidence="3">HY135</strain>
    </source>
</reference>
<dbReference type="STRING" id="53326.A0A016WBK4"/>
<proteinExistence type="predicted"/>
<evidence type="ECO:0000313" key="2">
    <source>
        <dbReference type="EMBL" id="EYC37209.1"/>
    </source>
</evidence>
<gene>
    <name evidence="2" type="primary">Acey_s0815.g2497</name>
    <name evidence="2" type="synonym">ASP-s0815.g2497</name>
    <name evidence="2" type="ORF">Y032_0815g2497</name>
</gene>
<dbReference type="InterPro" id="IPR035940">
    <property type="entry name" value="CAP_sf"/>
</dbReference>
<evidence type="ECO:0000313" key="3">
    <source>
        <dbReference type="Proteomes" id="UP000024635"/>
    </source>
</evidence>
<dbReference type="Proteomes" id="UP000024635">
    <property type="component" value="Unassembled WGS sequence"/>
</dbReference>
<comment type="caution">
    <text evidence="2">The sequence shown here is derived from an EMBL/GenBank/DDBJ whole genome shotgun (WGS) entry which is preliminary data.</text>
</comment>
<name>A0A016WBK4_9BILA</name>
<dbReference type="OrthoDB" id="337038at2759"/>
<protein>
    <recommendedName>
        <fullName evidence="1">SCP domain-containing protein</fullName>
    </recommendedName>
</protein>
<accession>A0A016WBK4</accession>
<keyword evidence="3" id="KW-1185">Reference proteome</keyword>
<dbReference type="EMBL" id="JARK01000415">
    <property type="protein sequence ID" value="EYC37209.1"/>
    <property type="molecule type" value="Genomic_DNA"/>
</dbReference>
<dbReference type="InterPro" id="IPR014044">
    <property type="entry name" value="CAP_dom"/>
</dbReference>
<organism evidence="2 3">
    <name type="scientific">Ancylostoma ceylanicum</name>
    <dbReference type="NCBI Taxonomy" id="53326"/>
    <lineage>
        <taxon>Eukaryota</taxon>
        <taxon>Metazoa</taxon>
        <taxon>Ecdysozoa</taxon>
        <taxon>Nematoda</taxon>
        <taxon>Chromadorea</taxon>
        <taxon>Rhabditida</taxon>
        <taxon>Rhabditina</taxon>
        <taxon>Rhabditomorpha</taxon>
        <taxon>Strongyloidea</taxon>
        <taxon>Ancylostomatidae</taxon>
        <taxon>Ancylostomatinae</taxon>
        <taxon>Ancylostoma</taxon>
    </lineage>
</organism>